<dbReference type="Gene3D" id="3.30.530.20">
    <property type="match status" value="1"/>
</dbReference>
<dbReference type="OrthoDB" id="9806976at2"/>
<dbReference type="AlphaFoldDB" id="H5XPS9"/>
<sequence length="164" mass="18383">MPVTSVYKDSQTLTLTLVAEFAARVERVWRVWEDPRQLERWWGPPTWPATFEQHDFTVGGRSLYHMTGPDGDKSHGWWQITAIDAPHRLEFDDGFADDNGEPSSDMPSFHCVVTLEPAGSGTRMTTVSHFASVEQLEQLLSMGMEEGMREAMSQIDGLLVPTAG</sequence>
<protein>
    <recommendedName>
        <fullName evidence="2">Activator of Hsp90 ATPase homologue 1/2-like C-terminal domain-containing protein</fullName>
    </recommendedName>
</protein>
<dbReference type="RefSeq" id="WP_005456214.1">
    <property type="nucleotide sequence ID" value="NZ_CM001440.1"/>
</dbReference>
<dbReference type="Proteomes" id="UP000002791">
    <property type="component" value="Chromosome"/>
</dbReference>
<name>H5XPS9_9PSEU</name>
<dbReference type="InterPro" id="IPR023393">
    <property type="entry name" value="START-like_dom_sf"/>
</dbReference>
<gene>
    <name evidence="3" type="ORF">SaccyDRAFT_2277</name>
</gene>
<comment type="similarity">
    <text evidence="1">Belongs to the AHA1 family.</text>
</comment>
<organism evidence="3 4">
    <name type="scientific">Saccharomonospora cyanea NA-134</name>
    <dbReference type="NCBI Taxonomy" id="882082"/>
    <lineage>
        <taxon>Bacteria</taxon>
        <taxon>Bacillati</taxon>
        <taxon>Actinomycetota</taxon>
        <taxon>Actinomycetes</taxon>
        <taxon>Pseudonocardiales</taxon>
        <taxon>Pseudonocardiaceae</taxon>
        <taxon>Saccharomonospora</taxon>
    </lineage>
</organism>
<dbReference type="eggNOG" id="COG3832">
    <property type="taxonomic scope" value="Bacteria"/>
</dbReference>
<dbReference type="HOGENOM" id="CLU_108923_6_0_11"/>
<keyword evidence="4" id="KW-1185">Reference proteome</keyword>
<proteinExistence type="inferred from homology"/>
<evidence type="ECO:0000256" key="1">
    <source>
        <dbReference type="ARBA" id="ARBA00006817"/>
    </source>
</evidence>
<dbReference type="SUPFAM" id="SSF55961">
    <property type="entry name" value="Bet v1-like"/>
    <property type="match status" value="1"/>
</dbReference>
<dbReference type="CDD" id="cd07814">
    <property type="entry name" value="SRPBCC_CalC_Aha1-like"/>
    <property type="match status" value="1"/>
</dbReference>
<dbReference type="InterPro" id="IPR013538">
    <property type="entry name" value="ASHA1/2-like_C"/>
</dbReference>
<evidence type="ECO:0000313" key="4">
    <source>
        <dbReference type="Proteomes" id="UP000002791"/>
    </source>
</evidence>
<dbReference type="STRING" id="882082.SaccyDRAFT_2277"/>
<accession>H5XPS9</accession>
<evidence type="ECO:0000313" key="3">
    <source>
        <dbReference type="EMBL" id="EHR61157.1"/>
    </source>
</evidence>
<evidence type="ECO:0000259" key="2">
    <source>
        <dbReference type="Pfam" id="PF08327"/>
    </source>
</evidence>
<dbReference type="Pfam" id="PF08327">
    <property type="entry name" value="AHSA1"/>
    <property type="match status" value="1"/>
</dbReference>
<feature type="domain" description="Activator of Hsp90 ATPase homologue 1/2-like C-terminal" evidence="2">
    <location>
        <begin position="23"/>
        <end position="159"/>
    </location>
</feature>
<dbReference type="EMBL" id="CM001440">
    <property type="protein sequence ID" value="EHR61157.1"/>
    <property type="molecule type" value="Genomic_DNA"/>
</dbReference>
<reference evidence="3 4" key="1">
    <citation type="submission" date="2011-11" db="EMBL/GenBank/DDBJ databases">
        <title>The Noncontiguous Finished sequence of Saccharomonospora cyanea NA-134.</title>
        <authorList>
            <consortium name="US DOE Joint Genome Institute"/>
            <person name="Lucas S."/>
            <person name="Han J."/>
            <person name="Lapidus A."/>
            <person name="Cheng J.-F."/>
            <person name="Goodwin L."/>
            <person name="Pitluck S."/>
            <person name="Peters L."/>
            <person name="Ovchinnikova G."/>
            <person name="Lu M."/>
            <person name="Detter J.C."/>
            <person name="Han C."/>
            <person name="Tapia R."/>
            <person name="Land M."/>
            <person name="Hauser L."/>
            <person name="Kyrpides N."/>
            <person name="Ivanova N."/>
            <person name="Pagani I."/>
            <person name="Brambilla E.-M."/>
            <person name="Klenk H.-P."/>
            <person name="Woyke T."/>
        </authorList>
    </citation>
    <scope>NUCLEOTIDE SEQUENCE [LARGE SCALE GENOMIC DNA]</scope>
    <source>
        <strain evidence="3 4">NA-134</strain>
    </source>
</reference>